<dbReference type="EMBL" id="CP109441">
    <property type="protein sequence ID" value="WUV44947.1"/>
    <property type="molecule type" value="Genomic_DNA"/>
</dbReference>
<sequence length="293" mass="31148">MAIGVLGLVLLVANGFAAPALWAFTAGPRAEAHITGCSMKTNKMKTKTRACEGVWSTPDGVEHRGSVPHSGTPEVGESVFVRIGIFGELYRDSLTVLWIRLAPALMVDITLSGALIAVALISRRARRRAVALDAATGPDRILWRANNSEVTDRDGAVVWSGRRDRRRLTAILASGGGDTYRVHTAKGVLRLDHSGMQHAGRVEAQRGTGKRLAFTVFDASGAPRAVIANVSVCDSRWTVTTTEGIHCADLVVAPGMHRLALTPAAESLLLPLLAAFLLDCDRMVLDGAPPFGG</sequence>
<gene>
    <name evidence="3" type="ORF">OG563_38395</name>
</gene>
<dbReference type="Proteomes" id="UP001432062">
    <property type="component" value="Chromosome"/>
</dbReference>
<feature type="signal peptide" evidence="2">
    <location>
        <begin position="1"/>
        <end position="17"/>
    </location>
</feature>
<evidence type="ECO:0000313" key="4">
    <source>
        <dbReference type="Proteomes" id="UP001432062"/>
    </source>
</evidence>
<feature type="transmembrane region" description="Helical" evidence="1">
    <location>
        <begin position="97"/>
        <end position="121"/>
    </location>
</feature>
<evidence type="ECO:0000256" key="1">
    <source>
        <dbReference type="SAM" id="Phobius"/>
    </source>
</evidence>
<evidence type="ECO:0000256" key="2">
    <source>
        <dbReference type="SAM" id="SignalP"/>
    </source>
</evidence>
<accession>A0ABZ1YSU1</accession>
<keyword evidence="1" id="KW-0472">Membrane</keyword>
<keyword evidence="1" id="KW-0812">Transmembrane</keyword>
<keyword evidence="4" id="KW-1185">Reference proteome</keyword>
<name>A0ABZ1YSU1_9NOCA</name>
<reference evidence="3" key="1">
    <citation type="submission" date="2022-10" db="EMBL/GenBank/DDBJ databases">
        <title>The complete genomes of actinobacterial strains from the NBC collection.</title>
        <authorList>
            <person name="Joergensen T.S."/>
            <person name="Alvarez Arevalo M."/>
            <person name="Sterndorff E.B."/>
            <person name="Faurdal D."/>
            <person name="Vuksanovic O."/>
            <person name="Mourched A.-S."/>
            <person name="Charusanti P."/>
            <person name="Shaw S."/>
            <person name="Blin K."/>
            <person name="Weber T."/>
        </authorList>
    </citation>
    <scope>NUCLEOTIDE SEQUENCE</scope>
    <source>
        <strain evidence="3">NBC_01482</strain>
    </source>
</reference>
<feature type="chain" id="PRO_5045506508" evidence="2">
    <location>
        <begin position="18"/>
        <end position="293"/>
    </location>
</feature>
<protein>
    <submittedName>
        <fullName evidence="3">Uncharacterized protein</fullName>
    </submittedName>
</protein>
<keyword evidence="2" id="KW-0732">Signal</keyword>
<evidence type="ECO:0000313" key="3">
    <source>
        <dbReference type="EMBL" id="WUV44947.1"/>
    </source>
</evidence>
<keyword evidence="1" id="KW-1133">Transmembrane helix</keyword>
<dbReference type="RefSeq" id="WP_329408197.1">
    <property type="nucleotide sequence ID" value="NZ_CP109441.1"/>
</dbReference>
<proteinExistence type="predicted"/>
<organism evidence="3 4">
    <name type="scientific">Nocardia vinacea</name>
    <dbReference type="NCBI Taxonomy" id="96468"/>
    <lineage>
        <taxon>Bacteria</taxon>
        <taxon>Bacillati</taxon>
        <taxon>Actinomycetota</taxon>
        <taxon>Actinomycetes</taxon>
        <taxon>Mycobacteriales</taxon>
        <taxon>Nocardiaceae</taxon>
        <taxon>Nocardia</taxon>
    </lineage>
</organism>